<dbReference type="InterPro" id="IPR036322">
    <property type="entry name" value="WD40_repeat_dom_sf"/>
</dbReference>
<dbReference type="InterPro" id="IPR050505">
    <property type="entry name" value="WDR55/POC1"/>
</dbReference>
<dbReference type="InterPro" id="IPR001680">
    <property type="entry name" value="WD40_rpt"/>
</dbReference>
<feature type="repeat" description="WD" evidence="4">
    <location>
        <begin position="326"/>
        <end position="351"/>
    </location>
</feature>
<dbReference type="PROSITE" id="PS50082">
    <property type="entry name" value="WD_REPEATS_2"/>
    <property type="match status" value="1"/>
</dbReference>
<dbReference type="EMBL" id="CAKOGP040000001">
    <property type="protein sequence ID" value="CAJ1908536.1"/>
    <property type="molecule type" value="Genomic_DNA"/>
</dbReference>
<organism evidence="6 7">
    <name type="scientific">Cylindrotheca closterium</name>
    <dbReference type="NCBI Taxonomy" id="2856"/>
    <lineage>
        <taxon>Eukaryota</taxon>
        <taxon>Sar</taxon>
        <taxon>Stramenopiles</taxon>
        <taxon>Ochrophyta</taxon>
        <taxon>Bacillariophyta</taxon>
        <taxon>Bacillariophyceae</taxon>
        <taxon>Bacillariophycidae</taxon>
        <taxon>Bacillariales</taxon>
        <taxon>Bacillariaceae</taxon>
        <taxon>Cylindrotheca</taxon>
    </lineage>
</organism>
<keyword evidence="7" id="KW-1185">Reference proteome</keyword>
<dbReference type="AlphaFoldDB" id="A0AAD2CAQ2"/>
<comment type="caution">
    <text evidence="6">The sequence shown here is derived from an EMBL/GenBank/DDBJ whole genome shotgun (WGS) entry which is preliminary data.</text>
</comment>
<evidence type="ECO:0000256" key="1">
    <source>
        <dbReference type="ARBA" id="ARBA00007625"/>
    </source>
</evidence>
<feature type="region of interest" description="Disordered" evidence="5">
    <location>
        <begin position="360"/>
        <end position="440"/>
    </location>
</feature>
<protein>
    <recommendedName>
        <fullName evidence="8">Anaphase-promoting complex subunit 4 WD40 domain-containing protein</fullName>
    </recommendedName>
</protein>
<dbReference type="SMART" id="SM00320">
    <property type="entry name" value="WD40"/>
    <property type="match status" value="6"/>
</dbReference>
<gene>
    <name evidence="6" type="ORF">CYCCA115_LOCUS517</name>
</gene>
<keyword evidence="2 4" id="KW-0853">WD repeat</keyword>
<dbReference type="Proteomes" id="UP001295423">
    <property type="component" value="Unassembled WGS sequence"/>
</dbReference>
<dbReference type="SUPFAM" id="SSF50978">
    <property type="entry name" value="WD40 repeat-like"/>
    <property type="match status" value="1"/>
</dbReference>
<dbReference type="PANTHER" id="PTHR44019">
    <property type="entry name" value="WD REPEAT-CONTAINING PROTEIN 55"/>
    <property type="match status" value="1"/>
</dbReference>
<name>A0AAD2CAQ2_9STRA</name>
<keyword evidence="3" id="KW-0677">Repeat</keyword>
<accession>A0AAD2CAQ2</accession>
<evidence type="ECO:0000256" key="4">
    <source>
        <dbReference type="PROSITE-ProRule" id="PRU00221"/>
    </source>
</evidence>
<evidence type="ECO:0000313" key="6">
    <source>
        <dbReference type="EMBL" id="CAJ1908536.1"/>
    </source>
</evidence>
<dbReference type="Gene3D" id="2.130.10.10">
    <property type="entry name" value="YVTN repeat-like/Quinoprotein amine dehydrogenase"/>
    <property type="match status" value="3"/>
</dbReference>
<sequence length="440" mass="48446">MTKYVKSIECSDQPLDVSFHPKRDNLCACALIDGTVEVHDFLAENAVDDEDEDPDTILSSMSVHTQVLSVKHNEKVTTKPASCRAITFSPDGEIIYTGGSAGDMTAIDSSRVCTFSSNSEKNLLWNIEPATEGEFNPLVKIYPFHNSPLIATGDDFGGVRIWDSRLCGSGMKSKSNRPGGCVFSWKENEDYISDFDLSADGNTLLATCADGRLSVFDLRIAREPVTGKSPFRLSDDQGDELLSLKIIKGGNKVVCGSQEGVLSIFSWNTWGDCSDRFPGHPSSIDAILKVDEDTILTGSSDGLIRVAQIQPDKFVGVLGNHNDFPIEKLEWNSDRSIVGSVGHDNYIRLWDAQVLLEEGLEGEESEDERTSKPVAAPVAVNTASKDDSEDDWEDEDEDGDEDSEEDSDGDDSDEEEEGPSMNDRRKKRLKTENEKFFDDL</sequence>
<dbReference type="PANTHER" id="PTHR44019:SF20">
    <property type="entry name" value="WD REPEAT-CONTAINING PROTEIN 55"/>
    <property type="match status" value="1"/>
</dbReference>
<evidence type="ECO:0000256" key="5">
    <source>
        <dbReference type="SAM" id="MobiDB-lite"/>
    </source>
</evidence>
<evidence type="ECO:0008006" key="8">
    <source>
        <dbReference type="Google" id="ProtNLM"/>
    </source>
</evidence>
<dbReference type="InterPro" id="IPR015943">
    <property type="entry name" value="WD40/YVTN_repeat-like_dom_sf"/>
</dbReference>
<proteinExistence type="inferred from homology"/>
<evidence type="ECO:0000256" key="3">
    <source>
        <dbReference type="ARBA" id="ARBA00022737"/>
    </source>
</evidence>
<reference evidence="6" key="1">
    <citation type="submission" date="2023-08" db="EMBL/GenBank/DDBJ databases">
        <authorList>
            <person name="Audoor S."/>
            <person name="Bilcke G."/>
        </authorList>
    </citation>
    <scope>NUCLEOTIDE SEQUENCE</scope>
</reference>
<evidence type="ECO:0000313" key="7">
    <source>
        <dbReference type="Proteomes" id="UP001295423"/>
    </source>
</evidence>
<evidence type="ECO:0000256" key="2">
    <source>
        <dbReference type="ARBA" id="ARBA00022574"/>
    </source>
</evidence>
<dbReference type="Pfam" id="PF24796">
    <property type="entry name" value="WDR55"/>
    <property type="match status" value="1"/>
</dbReference>
<comment type="similarity">
    <text evidence="1">Belongs to the WD repeat WDR55 family.</text>
</comment>
<feature type="compositionally biased region" description="Acidic residues" evidence="5">
    <location>
        <begin position="387"/>
        <end position="418"/>
    </location>
</feature>
<feature type="compositionally biased region" description="Basic and acidic residues" evidence="5">
    <location>
        <begin position="430"/>
        <end position="440"/>
    </location>
</feature>